<reference evidence="3" key="1">
    <citation type="submission" date="2020-04" db="EMBL/GenBank/DDBJ databases">
        <authorList>
            <person name="Kittiwongwattana C."/>
        </authorList>
    </citation>
    <scope>NUCLEOTIDE SEQUENCE [LARGE SCALE GENOMIC DNA]</scope>
    <source>
        <strain evidence="3">1310</strain>
    </source>
</reference>
<accession>A0AAE6ZLS3</accession>
<organism evidence="2 3">
    <name type="scientific">Chitinophaga oryzae</name>
    <dbReference type="NCBI Taxonomy" id="2725414"/>
    <lineage>
        <taxon>Bacteria</taxon>
        <taxon>Pseudomonadati</taxon>
        <taxon>Bacteroidota</taxon>
        <taxon>Chitinophagia</taxon>
        <taxon>Chitinophagales</taxon>
        <taxon>Chitinophagaceae</taxon>
        <taxon>Chitinophaga</taxon>
    </lineage>
</organism>
<dbReference type="AlphaFoldDB" id="A0AAE6ZLS3"/>
<name>A0AAE6ZLS3_9BACT</name>
<evidence type="ECO:0000313" key="3">
    <source>
        <dbReference type="Proteomes" id="UP000502421"/>
    </source>
</evidence>
<protein>
    <submittedName>
        <fullName evidence="2">Uncharacterized protein</fullName>
    </submittedName>
</protein>
<dbReference type="Proteomes" id="UP000502421">
    <property type="component" value="Chromosome"/>
</dbReference>
<dbReference type="KEGG" id="coy:HF329_21375"/>
<evidence type="ECO:0000313" key="2">
    <source>
        <dbReference type="EMBL" id="QJB33725.1"/>
    </source>
</evidence>
<sequence length="71" mass="8057">MENKRQRFIPGNSEPSRKNGKGRYRQKTASVNTTSLAPVVEIFDFTGRDGATPESLFRSFGPLDYGRRSLY</sequence>
<proteinExistence type="predicted"/>
<gene>
    <name evidence="2" type="ORF">HF329_21375</name>
</gene>
<evidence type="ECO:0000256" key="1">
    <source>
        <dbReference type="SAM" id="MobiDB-lite"/>
    </source>
</evidence>
<feature type="region of interest" description="Disordered" evidence="1">
    <location>
        <begin position="1"/>
        <end position="30"/>
    </location>
</feature>
<dbReference type="EMBL" id="CP051205">
    <property type="protein sequence ID" value="QJB33725.1"/>
    <property type="molecule type" value="Genomic_DNA"/>
</dbReference>
<dbReference type="RefSeq" id="WP_168807128.1">
    <property type="nucleotide sequence ID" value="NZ_CP051205.1"/>
</dbReference>